<name>A0A2S5DM37_9BURK</name>
<proteinExistence type="predicted"/>
<feature type="signal peptide" evidence="1">
    <location>
        <begin position="1"/>
        <end position="20"/>
    </location>
</feature>
<comment type="caution">
    <text evidence="2">The sequence shown here is derived from an EMBL/GenBank/DDBJ whole genome shotgun (WGS) entry which is preliminary data.</text>
</comment>
<evidence type="ECO:0000313" key="3">
    <source>
        <dbReference type="Proteomes" id="UP000238655"/>
    </source>
</evidence>
<dbReference type="InterPro" id="IPR022073">
    <property type="entry name" value="T4BSS_DotH_IcmK"/>
</dbReference>
<accession>A0A2S5DM37</accession>
<sequence length="313" mass="32817">MKRRHRLFSWLLLAAAAGNSIDVGVAAQAGADGSASAAAAGAMSKIPDLPKLPSIKEQAYSEVADETSPLSPAEIRALRRKLDSAERAAAAPPRFTPKPVSSSITVSLAPDASIPVVRLFSNYETNLIFVDQAGNPLKILRKSIPDQINVDSDGKDKDAPSQLSNLLTLSPKQTYVSGNVSVSLEGVTAPVVLTVVSGQREVDVRVDVRVKGVNVMGRSSASSLPAGADPVLMSYLNGIAPDGAQSLKSSNGDVQAWQHGGRFYVRTSYTLISPAYLSMQKSGDGTSIYEIPPTPVVICLAGGSPLQVNFSGF</sequence>
<dbReference type="Proteomes" id="UP000238655">
    <property type="component" value="Unassembled WGS sequence"/>
</dbReference>
<protein>
    <submittedName>
        <fullName evidence="2">Type IV secretion protein IcmK</fullName>
    </submittedName>
</protein>
<dbReference type="Pfam" id="PF12293">
    <property type="entry name" value="T4BSS_DotH_IcmK"/>
    <property type="match status" value="1"/>
</dbReference>
<dbReference type="EMBL" id="PQVP01000006">
    <property type="protein sequence ID" value="POZ80156.1"/>
    <property type="molecule type" value="Genomic_DNA"/>
</dbReference>
<evidence type="ECO:0000256" key="1">
    <source>
        <dbReference type="SAM" id="SignalP"/>
    </source>
</evidence>
<dbReference type="AlphaFoldDB" id="A0A2S5DM37"/>
<dbReference type="RefSeq" id="WP_105749994.1">
    <property type="nucleotide sequence ID" value="NZ_PQVP01000006.1"/>
</dbReference>
<organism evidence="2 3">
    <name type="scientific">Burkholderia contaminans</name>
    <dbReference type="NCBI Taxonomy" id="488447"/>
    <lineage>
        <taxon>Bacteria</taxon>
        <taxon>Pseudomonadati</taxon>
        <taxon>Pseudomonadota</taxon>
        <taxon>Betaproteobacteria</taxon>
        <taxon>Burkholderiales</taxon>
        <taxon>Burkholderiaceae</taxon>
        <taxon>Burkholderia</taxon>
        <taxon>Burkholderia cepacia complex</taxon>
    </lineage>
</organism>
<gene>
    <name evidence="2" type="ORF">C3743_39950</name>
</gene>
<reference evidence="2 3" key="1">
    <citation type="submission" date="2018-01" db="EMBL/GenBank/DDBJ databases">
        <title>Successful Treatment of Persistent Burkholderia cepacia Bacteremia with Ceftazidime-Avibactam.</title>
        <authorList>
            <person name="Tamma P."/>
            <person name="Fan Y."/>
            <person name="Bergman Y."/>
            <person name="Sick-Samuels A."/>
            <person name="Hsu A."/>
            <person name="Timp W."/>
            <person name="Simner P."/>
        </authorList>
    </citation>
    <scope>NUCLEOTIDE SEQUENCE [LARGE SCALE GENOMIC DNA]</scope>
    <source>
        <strain evidence="2 3">170816</strain>
    </source>
</reference>
<evidence type="ECO:0000313" key="2">
    <source>
        <dbReference type="EMBL" id="POZ80156.1"/>
    </source>
</evidence>
<keyword evidence="1" id="KW-0732">Signal</keyword>
<feature type="chain" id="PRO_5015392512" evidence="1">
    <location>
        <begin position="21"/>
        <end position="313"/>
    </location>
</feature>